<keyword evidence="1" id="KW-0418">Kinase</keyword>
<evidence type="ECO:0000313" key="1">
    <source>
        <dbReference type="EMBL" id="UUL82509.1"/>
    </source>
</evidence>
<dbReference type="EMBL" id="CP101740">
    <property type="protein sequence ID" value="UUL82509.1"/>
    <property type="molecule type" value="Genomic_DNA"/>
</dbReference>
<dbReference type="RefSeq" id="WP_256506343.1">
    <property type="nucleotide sequence ID" value="NZ_CP101740.1"/>
</dbReference>
<keyword evidence="1" id="KW-0808">Transferase</keyword>
<dbReference type="PANTHER" id="PTHR10285">
    <property type="entry name" value="URIDINE KINASE"/>
    <property type="match status" value="1"/>
</dbReference>
<accession>A0ABY5L6B8</accession>
<dbReference type="SUPFAM" id="SSF52540">
    <property type="entry name" value="P-loop containing nucleoside triphosphate hydrolases"/>
    <property type="match status" value="1"/>
</dbReference>
<dbReference type="Gene3D" id="3.40.50.300">
    <property type="entry name" value="P-loop containing nucleotide triphosphate hydrolases"/>
    <property type="match status" value="1"/>
</dbReference>
<evidence type="ECO:0000313" key="2">
    <source>
        <dbReference type="Proteomes" id="UP001058533"/>
    </source>
</evidence>
<reference evidence="1" key="1">
    <citation type="submission" date="2022-07" db="EMBL/GenBank/DDBJ databases">
        <title>Sphingomonas sp. nov., a novel bacterium isolated from the north slope of the Mount Everest.</title>
        <authorList>
            <person name="Cui X."/>
            <person name="Liu Y."/>
        </authorList>
    </citation>
    <scope>NUCLEOTIDE SEQUENCE</scope>
    <source>
        <strain evidence="1">S5-59</strain>
    </source>
</reference>
<gene>
    <name evidence="1" type="ORF">NMP03_15275</name>
</gene>
<dbReference type="InterPro" id="IPR027417">
    <property type="entry name" value="P-loop_NTPase"/>
</dbReference>
<organism evidence="1 2">
    <name type="scientific">Sphingomonas qomolangmaensis</name>
    <dbReference type="NCBI Taxonomy" id="2918765"/>
    <lineage>
        <taxon>Bacteria</taxon>
        <taxon>Pseudomonadati</taxon>
        <taxon>Pseudomonadota</taxon>
        <taxon>Alphaproteobacteria</taxon>
        <taxon>Sphingomonadales</taxon>
        <taxon>Sphingomonadaceae</taxon>
        <taxon>Sphingomonas</taxon>
    </lineage>
</organism>
<name>A0ABY5L6B8_9SPHN</name>
<dbReference type="Proteomes" id="UP001058533">
    <property type="component" value="Chromosome"/>
</dbReference>
<sequence length="285" mass="31217">MFALGDALFADAIGQTHRHLARPVLVGLCGPQGSGKSTTARRLEERLDGAGLRTVVLALDDFYLTRAERSRLAEEVHPLFAVRGVPGTHDIALLEQTLAALREARPGSVTRLPVFDKLADDRCTADQMRAFRGAPDVVLLEGWCIGATPQDPPALVGPVNWLEAEEDPDARWRIHANERLGADYAALFARLDLRLMLRAPGFDCVHAWRAEQEAGLSARAGGGPAMNDAALARFIAHYERLTRWLMIDEPADLIADLDNARSPRGWRRSAQPCAERSILNTGTFA</sequence>
<keyword evidence="2" id="KW-1185">Reference proteome</keyword>
<dbReference type="GO" id="GO:0016301">
    <property type="term" value="F:kinase activity"/>
    <property type="evidence" value="ECO:0007669"/>
    <property type="project" value="UniProtKB-KW"/>
</dbReference>
<protein>
    <submittedName>
        <fullName evidence="1">Kinase</fullName>
    </submittedName>
</protein>
<proteinExistence type="predicted"/>